<reference evidence="2 3" key="1">
    <citation type="submission" date="2017-06" db="EMBL/GenBank/DDBJ databases">
        <title>Novel microbial phyla capable of carbon fixation and sulfur reduction in deep-sea sediments.</title>
        <authorList>
            <person name="Huang J."/>
            <person name="Baker B."/>
            <person name="Wang Y."/>
        </authorList>
    </citation>
    <scope>NUCLEOTIDE SEQUENCE [LARGE SCALE GENOMIC DNA]</scope>
    <source>
        <strain evidence="2">B3_TA06</strain>
    </source>
</reference>
<gene>
    <name evidence="2" type="ORF">CEE36_04120</name>
</gene>
<evidence type="ECO:0000256" key="1">
    <source>
        <dbReference type="SAM" id="Phobius"/>
    </source>
</evidence>
<dbReference type="AlphaFoldDB" id="A0A532V975"/>
<evidence type="ECO:0008006" key="4">
    <source>
        <dbReference type="Google" id="ProtNLM"/>
    </source>
</evidence>
<keyword evidence="1" id="KW-0812">Transmembrane</keyword>
<accession>A0A532V975</accession>
<dbReference type="EMBL" id="NJBO01000004">
    <property type="protein sequence ID" value="TKJ43527.1"/>
    <property type="molecule type" value="Genomic_DNA"/>
</dbReference>
<dbReference type="Proteomes" id="UP000317778">
    <property type="component" value="Unassembled WGS sequence"/>
</dbReference>
<comment type="caution">
    <text evidence="2">The sequence shown here is derived from an EMBL/GenBank/DDBJ whole genome shotgun (WGS) entry which is preliminary data.</text>
</comment>
<name>A0A532V975_UNCT6</name>
<proteinExistence type="predicted"/>
<protein>
    <recommendedName>
        <fullName evidence="4">Outer membrane protein beta-barrel domain-containing protein</fullName>
    </recommendedName>
</protein>
<dbReference type="PROSITE" id="PS51257">
    <property type="entry name" value="PROKAR_LIPOPROTEIN"/>
    <property type="match status" value="1"/>
</dbReference>
<sequence length="212" mass="22630">MKPIRELLWIGLVSLTAFVGVTSCVSPVYETARIEPGWKFNLGVCATSFAFAATDFGFYAVGLRADAVARHAPNSWFEASARLGGGVGLDPYYGDFYPLVDGGIGFKFAYPGKRLHPALKLELEPYMMGGGIAPTFLLGIAGERQPEAVTVGIRPHLVAGYIPVGIDLLATIHSPKGHSIFLGIDIPPLFVFESPTVVATAGIGWKFGSKKD</sequence>
<organism evidence="2 3">
    <name type="scientific">candidate division TA06 bacterium B3_TA06</name>
    <dbReference type="NCBI Taxonomy" id="2012487"/>
    <lineage>
        <taxon>Bacteria</taxon>
        <taxon>Bacteria division TA06</taxon>
    </lineage>
</organism>
<keyword evidence="1" id="KW-0472">Membrane</keyword>
<feature type="transmembrane region" description="Helical" evidence="1">
    <location>
        <begin position="40"/>
        <end position="61"/>
    </location>
</feature>
<keyword evidence="1" id="KW-1133">Transmembrane helix</keyword>
<evidence type="ECO:0000313" key="3">
    <source>
        <dbReference type="Proteomes" id="UP000317778"/>
    </source>
</evidence>
<evidence type="ECO:0000313" key="2">
    <source>
        <dbReference type="EMBL" id="TKJ43527.1"/>
    </source>
</evidence>